<accession>A0AAV9AA03</accession>
<keyword evidence="2" id="KW-1185">Reference proteome</keyword>
<dbReference type="Proteomes" id="UP001179952">
    <property type="component" value="Unassembled WGS sequence"/>
</dbReference>
<organism evidence="1 2">
    <name type="scientific">Acorus gramineus</name>
    <name type="common">Dwarf sweet flag</name>
    <dbReference type="NCBI Taxonomy" id="55184"/>
    <lineage>
        <taxon>Eukaryota</taxon>
        <taxon>Viridiplantae</taxon>
        <taxon>Streptophyta</taxon>
        <taxon>Embryophyta</taxon>
        <taxon>Tracheophyta</taxon>
        <taxon>Spermatophyta</taxon>
        <taxon>Magnoliopsida</taxon>
        <taxon>Liliopsida</taxon>
        <taxon>Acoraceae</taxon>
        <taxon>Acorus</taxon>
    </lineage>
</organism>
<dbReference type="EMBL" id="JAUJYN010000011">
    <property type="protein sequence ID" value="KAK1260915.1"/>
    <property type="molecule type" value="Genomic_DNA"/>
</dbReference>
<comment type="caution">
    <text evidence="1">The sequence shown here is derived from an EMBL/GenBank/DDBJ whole genome shotgun (WGS) entry which is preliminary data.</text>
</comment>
<protein>
    <submittedName>
        <fullName evidence="1">Uncharacterized protein</fullName>
    </submittedName>
</protein>
<reference evidence="1" key="1">
    <citation type="journal article" date="2023" name="Nat. Commun.">
        <title>Diploid and tetraploid genomes of Acorus and the evolution of monocots.</title>
        <authorList>
            <person name="Ma L."/>
            <person name="Liu K.W."/>
            <person name="Li Z."/>
            <person name="Hsiao Y.Y."/>
            <person name="Qi Y."/>
            <person name="Fu T."/>
            <person name="Tang G.D."/>
            <person name="Zhang D."/>
            <person name="Sun W.H."/>
            <person name="Liu D.K."/>
            <person name="Li Y."/>
            <person name="Chen G.Z."/>
            <person name="Liu X.D."/>
            <person name="Liao X.Y."/>
            <person name="Jiang Y.T."/>
            <person name="Yu X."/>
            <person name="Hao Y."/>
            <person name="Huang J."/>
            <person name="Zhao X.W."/>
            <person name="Ke S."/>
            <person name="Chen Y.Y."/>
            <person name="Wu W.L."/>
            <person name="Hsu J.L."/>
            <person name="Lin Y.F."/>
            <person name="Huang M.D."/>
            <person name="Li C.Y."/>
            <person name="Huang L."/>
            <person name="Wang Z.W."/>
            <person name="Zhao X."/>
            <person name="Zhong W.Y."/>
            <person name="Peng D.H."/>
            <person name="Ahmad S."/>
            <person name="Lan S."/>
            <person name="Zhang J.S."/>
            <person name="Tsai W.C."/>
            <person name="Van de Peer Y."/>
            <person name="Liu Z.J."/>
        </authorList>
    </citation>
    <scope>NUCLEOTIDE SEQUENCE</scope>
    <source>
        <strain evidence="1">SCP</strain>
    </source>
</reference>
<proteinExistence type="predicted"/>
<evidence type="ECO:0000313" key="1">
    <source>
        <dbReference type="EMBL" id="KAK1260915.1"/>
    </source>
</evidence>
<name>A0AAV9AA03_ACOGR</name>
<dbReference type="AlphaFoldDB" id="A0AAV9AA03"/>
<evidence type="ECO:0000313" key="2">
    <source>
        <dbReference type="Proteomes" id="UP001179952"/>
    </source>
</evidence>
<sequence length="99" mass="11503">MQRVRYTERVVERNASSDAEIGRLWKFDGYHDSLGEVDRSPLGDDAFKLLQGQKIFLMGCLVFSFKEYIKTSLGDPVKDMQEEEIENQAIYSCINFTRK</sequence>
<gene>
    <name evidence="1" type="ORF">QJS04_geneDACA013412</name>
</gene>
<reference evidence="1" key="2">
    <citation type="submission" date="2023-06" db="EMBL/GenBank/DDBJ databases">
        <authorList>
            <person name="Ma L."/>
            <person name="Liu K.-W."/>
            <person name="Li Z."/>
            <person name="Hsiao Y.-Y."/>
            <person name="Qi Y."/>
            <person name="Fu T."/>
            <person name="Tang G."/>
            <person name="Zhang D."/>
            <person name="Sun W.-H."/>
            <person name="Liu D.-K."/>
            <person name="Li Y."/>
            <person name="Chen G.-Z."/>
            <person name="Liu X.-D."/>
            <person name="Liao X.-Y."/>
            <person name="Jiang Y.-T."/>
            <person name="Yu X."/>
            <person name="Hao Y."/>
            <person name="Huang J."/>
            <person name="Zhao X.-W."/>
            <person name="Ke S."/>
            <person name="Chen Y.-Y."/>
            <person name="Wu W.-L."/>
            <person name="Hsu J.-L."/>
            <person name="Lin Y.-F."/>
            <person name="Huang M.-D."/>
            <person name="Li C.-Y."/>
            <person name="Huang L."/>
            <person name="Wang Z.-W."/>
            <person name="Zhao X."/>
            <person name="Zhong W.-Y."/>
            <person name="Peng D.-H."/>
            <person name="Ahmad S."/>
            <person name="Lan S."/>
            <person name="Zhang J.-S."/>
            <person name="Tsai W.-C."/>
            <person name="Van De Peer Y."/>
            <person name="Liu Z.-J."/>
        </authorList>
    </citation>
    <scope>NUCLEOTIDE SEQUENCE</scope>
    <source>
        <strain evidence="1">SCP</strain>
        <tissue evidence="1">Leaves</tissue>
    </source>
</reference>